<dbReference type="InterPro" id="IPR041373">
    <property type="entry name" value="RT_RNaseH"/>
</dbReference>
<dbReference type="EMBL" id="BKCJ010002617">
    <property type="protein sequence ID" value="GEU49797.1"/>
    <property type="molecule type" value="Genomic_DNA"/>
</dbReference>
<dbReference type="Gene3D" id="3.30.420.10">
    <property type="entry name" value="Ribonuclease H-like superfamily/Ribonuclease H"/>
    <property type="match status" value="1"/>
</dbReference>
<evidence type="ECO:0000256" key="5">
    <source>
        <dbReference type="ARBA" id="ARBA00022801"/>
    </source>
</evidence>
<name>A0A6L2KM07_TANCI</name>
<feature type="domain" description="Integrase catalytic" evidence="8">
    <location>
        <begin position="423"/>
        <end position="586"/>
    </location>
</feature>
<dbReference type="InterPro" id="IPR056924">
    <property type="entry name" value="SH3_Tf2-1"/>
</dbReference>
<dbReference type="CDD" id="cd09274">
    <property type="entry name" value="RNase_HI_RT_Ty3"/>
    <property type="match status" value="1"/>
</dbReference>
<keyword evidence="1" id="KW-0808">Transferase</keyword>
<proteinExistence type="predicted"/>
<feature type="region of interest" description="Disordered" evidence="7">
    <location>
        <begin position="1117"/>
        <end position="1157"/>
    </location>
</feature>
<organism evidence="9">
    <name type="scientific">Tanacetum cinerariifolium</name>
    <name type="common">Dalmatian daisy</name>
    <name type="synonym">Chrysanthemum cinerariifolium</name>
    <dbReference type="NCBI Taxonomy" id="118510"/>
    <lineage>
        <taxon>Eukaryota</taxon>
        <taxon>Viridiplantae</taxon>
        <taxon>Streptophyta</taxon>
        <taxon>Embryophyta</taxon>
        <taxon>Tracheophyta</taxon>
        <taxon>Spermatophyta</taxon>
        <taxon>Magnoliopsida</taxon>
        <taxon>eudicotyledons</taxon>
        <taxon>Gunneridae</taxon>
        <taxon>Pentapetalae</taxon>
        <taxon>asterids</taxon>
        <taxon>campanulids</taxon>
        <taxon>Asterales</taxon>
        <taxon>Asteraceae</taxon>
        <taxon>Asteroideae</taxon>
        <taxon>Anthemideae</taxon>
        <taxon>Anthemidinae</taxon>
        <taxon>Tanacetum</taxon>
    </lineage>
</organism>
<dbReference type="GO" id="GO:0016787">
    <property type="term" value="F:hydrolase activity"/>
    <property type="evidence" value="ECO:0007669"/>
    <property type="project" value="UniProtKB-KW"/>
</dbReference>
<dbReference type="InterPro" id="IPR043128">
    <property type="entry name" value="Rev_trsase/Diguanyl_cyclase"/>
</dbReference>
<evidence type="ECO:0000313" key="9">
    <source>
        <dbReference type="EMBL" id="GEU49797.1"/>
    </source>
</evidence>
<dbReference type="Pfam" id="PF17917">
    <property type="entry name" value="RT_RNaseH"/>
    <property type="match status" value="1"/>
</dbReference>
<dbReference type="InterPro" id="IPR013103">
    <property type="entry name" value="RVT_2"/>
</dbReference>
<keyword evidence="6" id="KW-0695">RNA-directed DNA polymerase</keyword>
<evidence type="ECO:0000256" key="2">
    <source>
        <dbReference type="ARBA" id="ARBA00022695"/>
    </source>
</evidence>
<dbReference type="Gene3D" id="3.30.70.270">
    <property type="match status" value="2"/>
</dbReference>
<protein>
    <submittedName>
        <fullName evidence="9">Retrotransposon protein, putative, Ty3-gypsy subclass</fullName>
    </submittedName>
</protein>
<dbReference type="Pfam" id="PF07727">
    <property type="entry name" value="RVT_2"/>
    <property type="match status" value="1"/>
</dbReference>
<evidence type="ECO:0000256" key="1">
    <source>
        <dbReference type="ARBA" id="ARBA00022679"/>
    </source>
</evidence>
<dbReference type="PANTHER" id="PTHR37984:SF5">
    <property type="entry name" value="PROTEIN NYNRIN-LIKE"/>
    <property type="match status" value="1"/>
</dbReference>
<sequence>MILWGVLHKYYLSWGAGVESDGFVWWNSSRGGESDKGTVGVCTRVSDPGTSETATATGYSYSDTTPDFPEVFPEDLSGLPPARPVEFQIDLILGAVPVARAPYRLAPSEMKELSKQLQELSEKGFIRPSSSPWGAPVLFVKNKDGLFRMCIDYRELNKLTVKNHYPLSRIDDLFDQLQGSSDYSKIDLRSGYHQLRNEKKHEKHLKAILELLKKEKLYAKFSKCEFWIPKVQFLGHVIDSRGIHVDPAKIESITDWASPKTPTKIHQFLVLAGYYWSVPILALPEGIKDFVVYCDALHKGLGDVLMQSEKVIAYASRQLKIHEKNYTTHDLELGSMVFVLKIWRHYLYRTKCTVFTDHKCLQHILNQKVLNMRQRRWLELLSDYDCDIRYHPKKTNVVADALSRKQVLAMCKAQGRTSKAIGLLVQPAIPEWKWDNIMMDFITKLPKSSHGFDTIWVIVDRLTKSAHFLPIKENDPLDKLGRLYLNRIVARYRIPVSIICDHDRMFTSNFWKSFQKALGTDLSMCTAYHPETDGQSIQTLEDMLHACVIDFRKGWVKHFPLAKFWYNNSYHASIKAAPYEALYGQKSKADGVRSWDRVMLKVSPWKGVVRFSKRGKLNPRYVGAFKVLAKVGDVAYRLEFPQELSMVHHTFHVFNLKKCYADEPLAMPLTFHNEIPLDIPRKYLDLPRLKPNAPESSGNPNLTATSINPPADQLEILIVETPIPTVSSSVPTACLNDSIEPSSDTRLISKRVTNQEESPSLDTILTLTNRFEDIIGFTTNSDESNGVEADVSNMETTITASPTPTLRIHKDHPKSQINGPVDTLIQTRHKSKEVGEQSFIATIHQKTNLTLLQFCLFSCFLSQVEPKKISNALQDPCWVEAMQEELLQFKIQNVWTLVDCPKGVRTTGIKWVLKNKKDERWIVIRNKARLEAQGHTQEEGIDYDEVFALVARIKAIRLFLAYASFMGFIVYQMDVKSAFLYENPLGKDGTGKDVDLHLYRSMIGSLMYLTASRPDIMFAICACARHQVTPKECHFHAIKRIFRYLKGHPKLGLWYPKESPFDLVAYLDSDYGGATQDRKSTTGRIKTMEAGTKILATIDGKLRTVSESSIRRNLKLNDEAGISSLPEGEGSGTPTESHHTPTSEASQSSQHELPSPALPPSLVLLLVADEPVSPLRDDCQGEACPTNSGFEANQDRANIAKTSTLPSDSTPRVTSLTADKGTQELEINSLKARIKLLEDKDRGVADQSGDDVPIKGKRLDEGEEAAERVKVATATISIPTGSGVVSTASPIIPTAAPIFTTATESTLYTRRKEKEKMVESDTPKKKKLQEQIDVQVARELEEQMTRENQRMSKQIARDAEVARIHTEEELQMMINSLDRSNETVVKYLQEKPRSKKQKKDYYMAVIKGHAGWKTKDFKGMSFEQIEAKFNTVWKQIEDFNPMGSKEETERFKRKGLRLEQVSAKKLKTSEEVPKEVKVTEEVPEEKVKEMIQLVPVEEIYVEALQVKHPIIDWKVHTKRQRSYWKITRLRGSLASYQFFVDMLKHLNREDLNQLWRLVKESLSIRPAASDKEMKLWVELKRLNEPDDEDQLWTHT</sequence>
<dbReference type="SUPFAM" id="SSF56672">
    <property type="entry name" value="DNA/RNA polymerases"/>
    <property type="match status" value="1"/>
</dbReference>
<gene>
    <name evidence="9" type="ORF">Tci_021775</name>
</gene>
<keyword evidence="3" id="KW-0540">Nuclease</keyword>
<evidence type="ECO:0000259" key="8">
    <source>
        <dbReference type="PROSITE" id="PS50994"/>
    </source>
</evidence>
<dbReference type="PANTHER" id="PTHR37984">
    <property type="entry name" value="PROTEIN CBG26694"/>
    <property type="match status" value="1"/>
</dbReference>
<evidence type="ECO:0000256" key="4">
    <source>
        <dbReference type="ARBA" id="ARBA00022759"/>
    </source>
</evidence>
<evidence type="ECO:0000256" key="7">
    <source>
        <dbReference type="SAM" id="MobiDB-lite"/>
    </source>
</evidence>
<keyword evidence="2" id="KW-0548">Nucleotidyltransferase</keyword>
<accession>A0A6L2KM07</accession>
<dbReference type="GO" id="GO:0015074">
    <property type="term" value="P:DNA integration"/>
    <property type="evidence" value="ECO:0007669"/>
    <property type="project" value="InterPro"/>
</dbReference>
<dbReference type="SUPFAM" id="SSF53098">
    <property type="entry name" value="Ribonuclease H-like"/>
    <property type="match status" value="1"/>
</dbReference>
<dbReference type="Pfam" id="PF24626">
    <property type="entry name" value="SH3_Tf2-1"/>
    <property type="match status" value="1"/>
</dbReference>
<keyword evidence="5" id="KW-0378">Hydrolase</keyword>
<dbReference type="PROSITE" id="PS50994">
    <property type="entry name" value="INTEGRASE"/>
    <property type="match status" value="1"/>
</dbReference>
<dbReference type="InterPro" id="IPR036397">
    <property type="entry name" value="RNaseH_sf"/>
</dbReference>
<dbReference type="InterPro" id="IPR001584">
    <property type="entry name" value="Integrase_cat-core"/>
</dbReference>
<evidence type="ECO:0000256" key="3">
    <source>
        <dbReference type="ARBA" id="ARBA00022722"/>
    </source>
</evidence>
<dbReference type="InterPro" id="IPR043502">
    <property type="entry name" value="DNA/RNA_pol_sf"/>
</dbReference>
<dbReference type="GO" id="GO:0004519">
    <property type="term" value="F:endonuclease activity"/>
    <property type="evidence" value="ECO:0007669"/>
    <property type="project" value="UniProtKB-KW"/>
</dbReference>
<dbReference type="Gene3D" id="3.10.10.10">
    <property type="entry name" value="HIV Type 1 Reverse Transcriptase, subunit A, domain 1"/>
    <property type="match status" value="1"/>
</dbReference>
<dbReference type="InterPro" id="IPR050951">
    <property type="entry name" value="Retrovirus_Pol_polyprotein"/>
</dbReference>
<reference evidence="9" key="1">
    <citation type="journal article" date="2019" name="Sci. Rep.">
        <title>Draft genome of Tanacetum cinerariifolium, the natural source of mosquito coil.</title>
        <authorList>
            <person name="Yamashiro T."/>
            <person name="Shiraishi A."/>
            <person name="Satake H."/>
            <person name="Nakayama K."/>
        </authorList>
    </citation>
    <scope>NUCLEOTIDE SEQUENCE</scope>
</reference>
<dbReference type="InterPro" id="IPR012337">
    <property type="entry name" value="RNaseH-like_sf"/>
</dbReference>
<feature type="compositionally biased region" description="Polar residues" evidence="7">
    <location>
        <begin position="1142"/>
        <end position="1152"/>
    </location>
</feature>
<evidence type="ECO:0000256" key="6">
    <source>
        <dbReference type="ARBA" id="ARBA00022918"/>
    </source>
</evidence>
<dbReference type="CDD" id="cd01647">
    <property type="entry name" value="RT_LTR"/>
    <property type="match status" value="1"/>
</dbReference>
<dbReference type="GO" id="GO:0003964">
    <property type="term" value="F:RNA-directed DNA polymerase activity"/>
    <property type="evidence" value="ECO:0007669"/>
    <property type="project" value="UniProtKB-KW"/>
</dbReference>
<dbReference type="GO" id="GO:0003676">
    <property type="term" value="F:nucleic acid binding"/>
    <property type="evidence" value="ECO:0007669"/>
    <property type="project" value="InterPro"/>
</dbReference>
<comment type="caution">
    <text evidence="9">The sequence shown here is derived from an EMBL/GenBank/DDBJ whole genome shotgun (WGS) entry which is preliminary data.</text>
</comment>
<keyword evidence="4" id="KW-0255">Endonuclease</keyword>